<evidence type="ECO:0000313" key="1">
    <source>
        <dbReference type="EMBL" id="NKE47317.1"/>
    </source>
</evidence>
<dbReference type="RefSeq" id="WP_168052515.1">
    <property type="nucleotide sequence ID" value="NZ_JAATJR010000006.1"/>
</dbReference>
<sequence length="62" mass="6056">MNDASRLLILFIGLAWAWCILQLVRATADSGGSLWDAGGDAATATGLDSDGGAGCGGDGGGE</sequence>
<keyword evidence="2" id="KW-1185">Reference proteome</keyword>
<organism evidence="1 2">
    <name type="scientific">Falsiroseomonas frigidaquae</name>
    <dbReference type="NCBI Taxonomy" id="487318"/>
    <lineage>
        <taxon>Bacteria</taxon>
        <taxon>Pseudomonadati</taxon>
        <taxon>Pseudomonadota</taxon>
        <taxon>Alphaproteobacteria</taxon>
        <taxon>Acetobacterales</taxon>
        <taxon>Roseomonadaceae</taxon>
        <taxon>Falsiroseomonas</taxon>
    </lineage>
</organism>
<accession>A0ABX1F4U4</accession>
<comment type="caution">
    <text evidence="1">The sequence shown here is derived from an EMBL/GenBank/DDBJ whole genome shotgun (WGS) entry which is preliminary data.</text>
</comment>
<reference evidence="1 2" key="1">
    <citation type="submission" date="2020-03" db="EMBL/GenBank/DDBJ databases">
        <title>Roseomonas selenitidurans sp. nov. isolated from soil.</title>
        <authorList>
            <person name="Liu H."/>
        </authorList>
    </citation>
    <scope>NUCLEOTIDE SEQUENCE [LARGE SCALE GENOMIC DNA]</scope>
    <source>
        <strain evidence="1 2">JCM 15073</strain>
    </source>
</reference>
<evidence type="ECO:0000313" key="2">
    <source>
        <dbReference type="Proteomes" id="UP000765160"/>
    </source>
</evidence>
<protein>
    <submittedName>
        <fullName evidence="1">Uncharacterized protein</fullName>
    </submittedName>
</protein>
<dbReference type="EMBL" id="JAAVTX010000006">
    <property type="protein sequence ID" value="NKE47317.1"/>
    <property type="molecule type" value="Genomic_DNA"/>
</dbReference>
<dbReference type="Proteomes" id="UP000765160">
    <property type="component" value="Unassembled WGS sequence"/>
</dbReference>
<gene>
    <name evidence="1" type="ORF">HB662_21245</name>
</gene>
<proteinExistence type="predicted"/>
<name>A0ABX1F4U4_9PROT</name>